<feature type="compositionally biased region" description="Polar residues" evidence="1">
    <location>
        <begin position="455"/>
        <end position="465"/>
    </location>
</feature>
<dbReference type="OrthoDB" id="6270329at2759"/>
<reference evidence="5" key="1">
    <citation type="submission" date="2016-06" db="UniProtKB">
        <authorList>
            <consortium name="WormBaseParasite"/>
        </authorList>
    </citation>
    <scope>IDENTIFICATION</scope>
</reference>
<feature type="compositionally biased region" description="Polar residues" evidence="1">
    <location>
        <begin position="312"/>
        <end position="322"/>
    </location>
</feature>
<organism evidence="5">
    <name type="scientific">Echinostoma caproni</name>
    <dbReference type="NCBI Taxonomy" id="27848"/>
    <lineage>
        <taxon>Eukaryota</taxon>
        <taxon>Metazoa</taxon>
        <taxon>Spiralia</taxon>
        <taxon>Lophotrochozoa</taxon>
        <taxon>Platyhelminthes</taxon>
        <taxon>Trematoda</taxon>
        <taxon>Digenea</taxon>
        <taxon>Plagiorchiida</taxon>
        <taxon>Echinostomata</taxon>
        <taxon>Echinostomatoidea</taxon>
        <taxon>Echinostomatidae</taxon>
        <taxon>Echinostoma</taxon>
    </lineage>
</organism>
<evidence type="ECO:0000313" key="4">
    <source>
        <dbReference type="Proteomes" id="UP000272942"/>
    </source>
</evidence>
<dbReference type="PANTHER" id="PTHR15545">
    <property type="entry name" value="PDZ DOMAIN CONTAINING RING FINGER PROTEIN 3, 4"/>
    <property type="match status" value="1"/>
</dbReference>
<feature type="compositionally biased region" description="Low complexity" evidence="1">
    <location>
        <begin position="415"/>
        <end position="454"/>
    </location>
</feature>
<name>A0A183A5R8_9TREM</name>
<gene>
    <name evidence="3" type="ORF">ECPE_LOCUS2303</name>
</gene>
<feature type="compositionally biased region" description="Basic and acidic residues" evidence="1">
    <location>
        <begin position="709"/>
        <end position="718"/>
    </location>
</feature>
<feature type="compositionally biased region" description="Gly residues" evidence="1">
    <location>
        <begin position="735"/>
        <end position="744"/>
    </location>
</feature>
<dbReference type="InterPro" id="IPR041489">
    <property type="entry name" value="PDZ_6"/>
</dbReference>
<feature type="region of interest" description="Disordered" evidence="1">
    <location>
        <begin position="277"/>
        <end position="322"/>
    </location>
</feature>
<dbReference type="Pfam" id="PF17820">
    <property type="entry name" value="PDZ_6"/>
    <property type="match status" value="1"/>
</dbReference>
<dbReference type="SMART" id="SM00228">
    <property type="entry name" value="PDZ"/>
    <property type="match status" value="1"/>
</dbReference>
<dbReference type="PROSITE" id="PS50106">
    <property type="entry name" value="PDZ"/>
    <property type="match status" value="1"/>
</dbReference>
<dbReference type="InterPro" id="IPR001478">
    <property type="entry name" value="PDZ"/>
</dbReference>
<dbReference type="PANTHER" id="PTHR15545:SF8">
    <property type="entry name" value="SLO-INTERACTING PROTEIN 1"/>
    <property type="match status" value="1"/>
</dbReference>
<dbReference type="AlphaFoldDB" id="A0A183A5R8"/>
<feature type="region of interest" description="Disordered" evidence="1">
    <location>
        <begin position="393"/>
        <end position="521"/>
    </location>
</feature>
<accession>A0A183A5R8</accession>
<dbReference type="WBParaSite" id="ECPE_0000230301-mRNA-1">
    <property type="protein sequence ID" value="ECPE_0000230301-mRNA-1"/>
    <property type="gene ID" value="ECPE_0000230301"/>
</dbReference>
<evidence type="ECO:0000313" key="3">
    <source>
        <dbReference type="EMBL" id="VDP66037.1"/>
    </source>
</evidence>
<dbReference type="Proteomes" id="UP000272942">
    <property type="component" value="Unassembled WGS sequence"/>
</dbReference>
<feature type="compositionally biased region" description="Basic and acidic residues" evidence="1">
    <location>
        <begin position="803"/>
        <end position="814"/>
    </location>
</feature>
<feature type="domain" description="PDZ" evidence="2">
    <location>
        <begin position="194"/>
        <end position="260"/>
    </location>
</feature>
<proteinExistence type="predicted"/>
<sequence>MESMISPNQITSEVPKLASTLLDEEYVNGEDLRNATHDQAIQAFRQAKEPIIVEVARRGLSVDITNSGRDHAGADETSNLPKDCAPTQQSIAVQTDITAEEATLAAMAAAALTTEDIRAALSLHHNDLAGSESEQYKRQNCVCQDAVNEQYDRHEYPRLLAQRCQARSMSRQGHPARSPTFWSGIPLEHIQFTEIKLMRNSPTEKYGLTLCYRNADGNADNCDVYVGEIEPHSVASRCSDILVGDRIIKINGELIKSRTHVIDLFNQSEDVATLLEFNRPDQDSGIGRTTDESARTEESSEQELDMDHKSRLTGTSSTDTNVSYWPSIHPPSSSIQPPTELSQAFLTSPIPLCDVFANYNPVDPIDQELVHLGRLMQSLAVHCRQLVQTKLACRTPPRGGDTPTGPPASTRARTVTDTPTGPSDSTTIPVSSTMCTNTTSSSSSSSNSSASSSNVRQTGGESTPATPRVPRMGTRMEPGVMTYSNTNEIPIPAAGNRLNPPSSRTNADRTQTNGVGLSKRNAEGSFNLELDGKQNSLSNDLTQSGCFEKLPETYQVPEERRHTPSGQTSAYCTGESLRSHPETVGVGIRLWQPSEHNTTPRTGDDPTRPDGTAESSSGWTGPVTASLSDLGGSLLSLAATVPSMQNFFPTASESIASSSRVLAESLSPLSNWSIDGSSQSNQRCTAQISNAVCPRGNKTPAAVTGLRHLSADGSRERLGSNGLPPHSEDSKRPGRGGSVGGGSGQTISSVDSFSSKRTGAAPTGSDGKLPSSLEDQSPHRTSHHHHYHHHHHPHRRRPASNEPRSHNPMELSLSKRSEFIHANYDM</sequence>
<feature type="compositionally biased region" description="Low complexity" evidence="1">
    <location>
        <begin position="394"/>
        <end position="403"/>
    </location>
</feature>
<evidence type="ECO:0000259" key="2">
    <source>
        <dbReference type="PROSITE" id="PS50106"/>
    </source>
</evidence>
<evidence type="ECO:0000256" key="1">
    <source>
        <dbReference type="SAM" id="MobiDB-lite"/>
    </source>
</evidence>
<feature type="region of interest" description="Disordered" evidence="1">
    <location>
        <begin position="708"/>
        <end position="814"/>
    </location>
</feature>
<feature type="compositionally biased region" description="Basic and acidic residues" evidence="1">
    <location>
        <begin position="289"/>
        <end position="298"/>
    </location>
</feature>
<dbReference type="InterPro" id="IPR036034">
    <property type="entry name" value="PDZ_sf"/>
</dbReference>
<evidence type="ECO:0000313" key="5">
    <source>
        <dbReference type="WBParaSite" id="ECPE_0000230301-mRNA-1"/>
    </source>
</evidence>
<keyword evidence="4" id="KW-1185">Reference proteome</keyword>
<dbReference type="EMBL" id="UZAN01039528">
    <property type="protein sequence ID" value="VDP66037.1"/>
    <property type="molecule type" value="Genomic_DNA"/>
</dbReference>
<feature type="compositionally biased region" description="Polar residues" evidence="1">
    <location>
        <begin position="499"/>
        <end position="515"/>
    </location>
</feature>
<reference evidence="3 4" key="2">
    <citation type="submission" date="2018-11" db="EMBL/GenBank/DDBJ databases">
        <authorList>
            <consortium name="Pathogen Informatics"/>
        </authorList>
    </citation>
    <scope>NUCLEOTIDE SEQUENCE [LARGE SCALE GENOMIC DNA]</scope>
    <source>
        <strain evidence="3 4">Egypt</strain>
    </source>
</reference>
<feature type="compositionally biased region" description="Basic residues" evidence="1">
    <location>
        <begin position="780"/>
        <end position="798"/>
    </location>
</feature>
<feature type="region of interest" description="Disordered" evidence="1">
    <location>
        <begin position="589"/>
        <end position="623"/>
    </location>
</feature>
<dbReference type="InterPro" id="IPR051971">
    <property type="entry name" value="E3_ubiquitin-PDZ_ligase"/>
</dbReference>
<dbReference type="Gene3D" id="2.30.42.10">
    <property type="match status" value="1"/>
</dbReference>
<protein>
    <submittedName>
        <fullName evidence="5">PDZ domain-containing protein</fullName>
    </submittedName>
</protein>
<dbReference type="SUPFAM" id="SSF50156">
    <property type="entry name" value="PDZ domain-like"/>
    <property type="match status" value="2"/>
</dbReference>